<dbReference type="AlphaFoldDB" id="A0AAD3RWC2"/>
<accession>A0AAD3RWC2</accession>
<dbReference type="InterPro" id="IPR036291">
    <property type="entry name" value="NAD(P)-bd_dom_sf"/>
</dbReference>
<dbReference type="InterPro" id="IPR033640">
    <property type="entry name" value="FAR_C"/>
</dbReference>
<feature type="domain" description="Fatty acyl-CoA reductase C-terminal" evidence="5">
    <location>
        <begin position="394"/>
        <end position="492"/>
    </location>
</feature>
<dbReference type="Pfam" id="PF07993">
    <property type="entry name" value="NAD_binding_4"/>
    <property type="match status" value="1"/>
</dbReference>
<keyword evidence="3 4" id="KW-0443">Lipid metabolism</keyword>
<protein>
    <recommendedName>
        <fullName evidence="4">Fatty acyl-CoA reductase</fullName>
        <ecNumber evidence="4">1.2.1.84</ecNumber>
    </recommendedName>
</protein>
<name>A0AAD3RWC2_NEPGR</name>
<dbReference type="SUPFAM" id="SSF51735">
    <property type="entry name" value="NAD(P)-binding Rossmann-fold domains"/>
    <property type="match status" value="1"/>
</dbReference>
<dbReference type="PANTHER" id="PTHR11011">
    <property type="entry name" value="MALE STERILITY PROTEIN 2-RELATED"/>
    <property type="match status" value="1"/>
</dbReference>
<evidence type="ECO:0000256" key="4">
    <source>
        <dbReference type="RuleBase" id="RU363097"/>
    </source>
</evidence>
<dbReference type="Proteomes" id="UP001279734">
    <property type="component" value="Unassembled WGS sequence"/>
</dbReference>
<dbReference type="GO" id="GO:0102965">
    <property type="term" value="F:alcohol-forming long-chain fatty acyl-CoA reductase activity"/>
    <property type="evidence" value="ECO:0007669"/>
    <property type="project" value="UniProtKB-EC"/>
</dbReference>
<reference evidence="7" key="1">
    <citation type="submission" date="2023-05" db="EMBL/GenBank/DDBJ databases">
        <title>Nepenthes gracilis genome sequencing.</title>
        <authorList>
            <person name="Fukushima K."/>
        </authorList>
    </citation>
    <scope>NUCLEOTIDE SEQUENCE</scope>
    <source>
        <strain evidence="7">SING2019-196</strain>
    </source>
</reference>
<evidence type="ECO:0000313" key="7">
    <source>
        <dbReference type="EMBL" id="GMG98460.1"/>
    </source>
</evidence>
<comment type="similarity">
    <text evidence="1 4">Belongs to the fatty acyl-CoA reductase family.</text>
</comment>
<comment type="caution">
    <text evidence="7">The sequence shown here is derived from an EMBL/GenBank/DDBJ whole genome shotgun (WGS) entry which is preliminary data.</text>
</comment>
<comment type="catalytic activity">
    <reaction evidence="4">
        <text>a long-chain fatty acyl-CoA + 2 NADPH + 2 H(+) = a long-chain primary fatty alcohol + 2 NADP(+) + CoA</text>
        <dbReference type="Rhea" id="RHEA:52716"/>
        <dbReference type="ChEBI" id="CHEBI:15378"/>
        <dbReference type="ChEBI" id="CHEBI:57287"/>
        <dbReference type="ChEBI" id="CHEBI:57783"/>
        <dbReference type="ChEBI" id="CHEBI:58349"/>
        <dbReference type="ChEBI" id="CHEBI:77396"/>
        <dbReference type="ChEBI" id="CHEBI:83139"/>
        <dbReference type="EC" id="1.2.1.84"/>
    </reaction>
</comment>
<keyword evidence="2 4" id="KW-0444">Lipid biosynthesis</keyword>
<keyword evidence="8" id="KW-1185">Reference proteome</keyword>
<proteinExistence type="inferred from homology"/>
<dbReference type="EC" id="1.2.1.84" evidence="4"/>
<dbReference type="InterPro" id="IPR013120">
    <property type="entry name" value="FAR_NAD-bd"/>
</dbReference>
<dbReference type="GO" id="GO:0035336">
    <property type="term" value="P:long-chain fatty-acyl-CoA metabolic process"/>
    <property type="evidence" value="ECO:0007669"/>
    <property type="project" value="TreeGrafter"/>
</dbReference>
<evidence type="ECO:0000256" key="1">
    <source>
        <dbReference type="ARBA" id="ARBA00005928"/>
    </source>
</evidence>
<keyword evidence="4" id="KW-0521">NADP</keyword>
<dbReference type="GO" id="GO:0080019">
    <property type="term" value="F:alcohol-forming very long-chain fatty acyl-CoA reductase activity"/>
    <property type="evidence" value="ECO:0007669"/>
    <property type="project" value="InterPro"/>
</dbReference>
<sequence length="492" mass="56060">MEFGSILQFLEKKTVLVTGGAGFLAKILVEKILRSQPNVKKLYLLLRAPDKNSANQRLRNEIIGKDLFKVLKQNMGSNFSTFVSEKVTMIPGDITCEDLAIEDPRLKEEMWKTIDIIINLAATTNFDERYDVSLYLNTFGAKNVLDFAKKCNGIKVLVQVSTAYVSGETTGLILEDPYREGDTLNGEPGLDIEKEKTLVLQKLNELRLEGATDDSIKSAMKDLGIQRARKYGWPNVYVFTKAMGEMILLQFKSELPLVIIRPTIIISTYKEPFPGWIEGIRTVDSLVIGYGKGRLTFFPGDPESVVDLIPADMVVNAIIVAMVAQVSQPSLEPVIYQVGSSVRNPVRISTIHNVAHRYFMEHPWTNKDGKVVTVGKVKVLSSMASFHRYIMIYYLVPLKGLEIANTTFCQYFRSQYQELSRKISFVLRLIDLYRPYLFFKGIYDDINTQKLRMAARESGVEMDVFYFDPKDIHWENYLFNTHFPSVVKYLLK</sequence>
<dbReference type="Pfam" id="PF03015">
    <property type="entry name" value="Sterile"/>
    <property type="match status" value="1"/>
</dbReference>
<dbReference type="CDD" id="cd05236">
    <property type="entry name" value="FAR-N_SDR_e"/>
    <property type="match status" value="1"/>
</dbReference>
<evidence type="ECO:0000313" key="8">
    <source>
        <dbReference type="Proteomes" id="UP001279734"/>
    </source>
</evidence>
<evidence type="ECO:0000259" key="5">
    <source>
        <dbReference type="Pfam" id="PF03015"/>
    </source>
</evidence>
<keyword evidence="4" id="KW-0560">Oxidoreductase</keyword>
<dbReference type="EMBL" id="BSYO01000001">
    <property type="protein sequence ID" value="GMG98460.1"/>
    <property type="molecule type" value="Genomic_DNA"/>
</dbReference>
<gene>
    <name evidence="7" type="ORF">Nepgr_000300</name>
</gene>
<dbReference type="PANTHER" id="PTHR11011:SF99">
    <property type="entry name" value="FATTY ACYL-COA REDUCTASE 3"/>
    <property type="match status" value="1"/>
</dbReference>
<feature type="domain" description="Thioester reductase (TE)" evidence="6">
    <location>
        <begin position="17"/>
        <end position="318"/>
    </location>
</feature>
<evidence type="ECO:0000259" key="6">
    <source>
        <dbReference type="Pfam" id="PF07993"/>
    </source>
</evidence>
<evidence type="ECO:0000256" key="3">
    <source>
        <dbReference type="ARBA" id="ARBA00023098"/>
    </source>
</evidence>
<dbReference type="InterPro" id="IPR026055">
    <property type="entry name" value="FAR"/>
</dbReference>
<dbReference type="GO" id="GO:0010345">
    <property type="term" value="P:suberin biosynthetic process"/>
    <property type="evidence" value="ECO:0007669"/>
    <property type="project" value="TreeGrafter"/>
</dbReference>
<comment type="function">
    <text evidence="4">Catalyzes the reduction of fatty acyl-CoA to fatty alcohols.</text>
</comment>
<dbReference type="CDD" id="cd09071">
    <property type="entry name" value="FAR_C"/>
    <property type="match status" value="1"/>
</dbReference>
<organism evidence="7 8">
    <name type="scientific">Nepenthes gracilis</name>
    <name type="common">Slender pitcher plant</name>
    <dbReference type="NCBI Taxonomy" id="150966"/>
    <lineage>
        <taxon>Eukaryota</taxon>
        <taxon>Viridiplantae</taxon>
        <taxon>Streptophyta</taxon>
        <taxon>Embryophyta</taxon>
        <taxon>Tracheophyta</taxon>
        <taxon>Spermatophyta</taxon>
        <taxon>Magnoliopsida</taxon>
        <taxon>eudicotyledons</taxon>
        <taxon>Gunneridae</taxon>
        <taxon>Pentapetalae</taxon>
        <taxon>Caryophyllales</taxon>
        <taxon>Nepenthaceae</taxon>
        <taxon>Nepenthes</taxon>
    </lineage>
</organism>
<dbReference type="Gene3D" id="3.40.50.720">
    <property type="entry name" value="NAD(P)-binding Rossmann-like Domain"/>
    <property type="match status" value="1"/>
</dbReference>
<evidence type="ECO:0000256" key="2">
    <source>
        <dbReference type="ARBA" id="ARBA00022516"/>
    </source>
</evidence>